<evidence type="ECO:0000256" key="4">
    <source>
        <dbReference type="ARBA" id="ARBA00022737"/>
    </source>
</evidence>
<dbReference type="GO" id="GO:0031380">
    <property type="term" value="C:nuclear RNA-directed RNA polymerase complex"/>
    <property type="evidence" value="ECO:0007669"/>
    <property type="project" value="TreeGrafter"/>
</dbReference>
<dbReference type="InterPro" id="IPR046439">
    <property type="entry name" value="ZF_RZ_dom"/>
</dbReference>
<gene>
    <name evidence="9" type="ORF">PACLA_8A075334</name>
</gene>
<dbReference type="Pfam" id="PF13087">
    <property type="entry name" value="AAA_12"/>
    <property type="match status" value="1"/>
</dbReference>
<dbReference type="Gene3D" id="3.40.50.300">
    <property type="entry name" value="P-loop containing nucleotide triphosphate hydrolases"/>
    <property type="match status" value="3"/>
</dbReference>
<dbReference type="InterPro" id="IPR045055">
    <property type="entry name" value="DNA2/NAM7-like"/>
</dbReference>
<dbReference type="PANTHER" id="PTHR10887:SF341">
    <property type="entry name" value="NFX1-TYPE ZINC FINGER-CONTAINING PROTEIN 1"/>
    <property type="match status" value="1"/>
</dbReference>
<dbReference type="InterPro" id="IPR000967">
    <property type="entry name" value="Znf_NFX1"/>
</dbReference>
<feature type="region of interest" description="Disordered" evidence="8">
    <location>
        <begin position="52"/>
        <end position="136"/>
    </location>
</feature>
<dbReference type="EMBL" id="CACRXK020000116">
    <property type="protein sequence ID" value="CAB3978475.1"/>
    <property type="molecule type" value="Genomic_DNA"/>
</dbReference>
<dbReference type="Pfam" id="PF25396">
    <property type="entry name" value="ZNFX1"/>
    <property type="match status" value="1"/>
</dbReference>
<keyword evidence="5" id="KW-0863">Zinc-finger</keyword>
<evidence type="ECO:0000256" key="8">
    <source>
        <dbReference type="SAM" id="MobiDB-lite"/>
    </source>
</evidence>
<dbReference type="SUPFAM" id="SSF52540">
    <property type="entry name" value="P-loop containing nucleoside triphosphate hydrolases"/>
    <property type="match status" value="1"/>
</dbReference>
<feature type="compositionally biased region" description="Gly residues" evidence="8">
    <location>
        <begin position="52"/>
        <end position="64"/>
    </location>
</feature>
<dbReference type="GO" id="GO:0031048">
    <property type="term" value="P:regulatory ncRNA-mediated heterochromatin formation"/>
    <property type="evidence" value="ECO:0007669"/>
    <property type="project" value="TreeGrafter"/>
</dbReference>
<feature type="region of interest" description="Disordered" evidence="8">
    <location>
        <begin position="792"/>
        <end position="849"/>
    </location>
</feature>
<evidence type="ECO:0000313" key="10">
    <source>
        <dbReference type="Proteomes" id="UP001152795"/>
    </source>
</evidence>
<feature type="region of interest" description="Disordered" evidence="8">
    <location>
        <begin position="294"/>
        <end position="325"/>
    </location>
</feature>
<dbReference type="InterPro" id="IPR047187">
    <property type="entry name" value="SF1_C_Upf1"/>
</dbReference>
<evidence type="ECO:0000256" key="2">
    <source>
        <dbReference type="ARBA" id="ARBA00022490"/>
    </source>
</evidence>
<dbReference type="InterPro" id="IPR027417">
    <property type="entry name" value="P-loop_NTPase"/>
</dbReference>
<feature type="non-terminal residue" evidence="9">
    <location>
        <position position="1"/>
    </location>
</feature>
<dbReference type="GO" id="GO:0002376">
    <property type="term" value="P:immune system process"/>
    <property type="evidence" value="ECO:0007669"/>
    <property type="project" value="UniProtKB-KW"/>
</dbReference>
<name>A0A6S7FGA5_PARCT</name>
<evidence type="ECO:0000256" key="3">
    <source>
        <dbReference type="ARBA" id="ARBA00022723"/>
    </source>
</evidence>
<dbReference type="GO" id="GO:0005737">
    <property type="term" value="C:cytoplasm"/>
    <property type="evidence" value="ECO:0007669"/>
    <property type="project" value="UniProtKB-SubCell"/>
</dbReference>
<organism evidence="9 10">
    <name type="scientific">Paramuricea clavata</name>
    <name type="common">Red gorgonian</name>
    <name type="synonym">Violescent sea-whip</name>
    <dbReference type="NCBI Taxonomy" id="317549"/>
    <lineage>
        <taxon>Eukaryota</taxon>
        <taxon>Metazoa</taxon>
        <taxon>Cnidaria</taxon>
        <taxon>Anthozoa</taxon>
        <taxon>Octocorallia</taxon>
        <taxon>Malacalcyonacea</taxon>
        <taxon>Plexauridae</taxon>
        <taxon>Paramuricea</taxon>
    </lineage>
</organism>
<feature type="compositionally biased region" description="Basic and acidic residues" evidence="8">
    <location>
        <begin position="81"/>
        <end position="91"/>
    </location>
</feature>
<feature type="compositionally biased region" description="Basic and acidic residues" evidence="8">
    <location>
        <begin position="306"/>
        <end position="324"/>
    </location>
</feature>
<keyword evidence="3" id="KW-0479">Metal-binding</keyword>
<dbReference type="PROSITE" id="PS51981">
    <property type="entry name" value="ZF_RZ"/>
    <property type="match status" value="1"/>
</dbReference>
<feature type="compositionally biased region" description="Acidic residues" evidence="8">
    <location>
        <begin position="838"/>
        <end position="849"/>
    </location>
</feature>
<keyword evidence="10" id="KW-1185">Reference proteome</keyword>
<keyword evidence="6" id="KW-0862">Zinc</keyword>
<dbReference type="OrthoDB" id="2423195at2759"/>
<dbReference type="InterPro" id="IPR057373">
    <property type="entry name" value="ZNFX1"/>
</dbReference>
<dbReference type="CDD" id="cd06008">
    <property type="entry name" value="NF-X1-zinc-finger"/>
    <property type="match status" value="3"/>
</dbReference>
<dbReference type="Pfam" id="PF13086">
    <property type="entry name" value="AAA_11"/>
    <property type="match status" value="1"/>
</dbReference>
<feature type="compositionally biased region" description="Acidic residues" evidence="8">
    <location>
        <begin position="799"/>
        <end position="830"/>
    </location>
</feature>
<dbReference type="InterPro" id="IPR041677">
    <property type="entry name" value="DNA2/NAM7_AAA_11"/>
</dbReference>
<evidence type="ECO:0000256" key="6">
    <source>
        <dbReference type="ARBA" id="ARBA00022833"/>
    </source>
</evidence>
<feature type="compositionally biased region" description="Basic and acidic residues" evidence="8">
    <location>
        <begin position="106"/>
        <end position="127"/>
    </location>
</feature>
<keyword evidence="4" id="KW-0677">Repeat</keyword>
<dbReference type="InterPro" id="IPR041679">
    <property type="entry name" value="DNA2/NAM7-like_C"/>
</dbReference>
<evidence type="ECO:0000313" key="9">
    <source>
        <dbReference type="EMBL" id="CAB3978475.1"/>
    </source>
</evidence>
<dbReference type="GO" id="GO:0008270">
    <property type="term" value="F:zinc ion binding"/>
    <property type="evidence" value="ECO:0007669"/>
    <property type="project" value="UniProtKB-KW"/>
</dbReference>
<comment type="subcellular location">
    <subcellularLocation>
        <location evidence="1">Cytoplasm</location>
    </subcellularLocation>
</comment>
<keyword evidence="7" id="KW-0391">Immunity</keyword>
<dbReference type="Proteomes" id="UP001152795">
    <property type="component" value="Unassembled WGS sequence"/>
</dbReference>
<dbReference type="GO" id="GO:0004386">
    <property type="term" value="F:helicase activity"/>
    <property type="evidence" value="ECO:0007669"/>
    <property type="project" value="InterPro"/>
</dbReference>
<protein>
    <submittedName>
        <fullName evidence="9">NFX1-type zinc finger-containing 1</fullName>
    </submittedName>
</protein>
<evidence type="ECO:0000256" key="7">
    <source>
        <dbReference type="ARBA" id="ARBA00022859"/>
    </source>
</evidence>
<comment type="caution">
    <text evidence="9">The sequence shown here is derived from an EMBL/GenBank/DDBJ whole genome shotgun (WGS) entry which is preliminary data.</text>
</comment>
<dbReference type="PANTHER" id="PTHR10887">
    <property type="entry name" value="DNA2/NAM7 HELICASE FAMILY"/>
    <property type="match status" value="1"/>
</dbReference>
<proteinExistence type="predicted"/>
<dbReference type="SMART" id="SM00438">
    <property type="entry name" value="ZnF_NFX"/>
    <property type="match status" value="6"/>
</dbReference>
<sequence>RWYNKIYMTHTLLWCKTAKIGQRQIQTNPRPPWAKNAVKYYKIAPLCPGVGVGGNNRRGWGGGQRRNINERGRIGSGHFAGSDERGDRNEGRPSYGGASHGNGRSEQGRARKEDVKNSQSPGRDDRRKSHKPSPLHFQKLRRMLAADATDAVLDLLKHEEQLQHVLDDPHIKDDFIELLLEILAKVYDTHMKENLMKIMALFPNTVFLRTPLSRYIMQLPMKRRNTPEKHVKNIILFFDQLLRRFPDNYAEIPLDSLVVASMNLEHNGQVSTQVQRRRNTRCRRVAVLNQHLESQGRSTLNPAVKGAEKKEKAEEPKPPDDFREMSVYPTADDLDIDKVVFLRKNVVEGKYQDVSHYLDVQFRLLREDFIGPLREGVNEIAQGVGRDARNQNLRIYRNVEIVDTVCTNSGIVYSVRFDARRLHRVNWENSKRLIFGAFLCLSKDNFKTLVFATITERKAELLKDGFLQVRFLDDLPDVQGGDHFQMVESPGYYESYCHNLQGLQELADDKMPFSRYLVYCETIVHAPKYVTQLSDHHIEEYWDEVADKPLSSWPRYDLQEVLKAKVDARRVGILDPTTWPKVDDVELNQSQLEAIQAALTKEFVVIQGPPGTGKTYVGLKIVQALLKNQQLWRERQVEDAIIGRRDGVEVNLRINSPMLVVCYTNHALDQFLEGILKFNKEGIVRVGGRSGSELLKEYNLWNKANRTVAWYNVQDELRDVTANIDKEKKCLEKAYDLNLELEDLHHVMGEREMKQMFPYVYVAELNGTTVLRAWLNMEPLLSAHENLGCVEGDVGLEGNDGELEGNNDGSEDGDDDGSEENDVGLEENDMDQLGSDGIAEDDGNNEEATVDLEKDAERLQNERKLGDDFAAIEHAEDEAKRGMTQDYLNFVNVRARITELKEEQGEQFAPLDLSLWLLDFNTRQQLYQHWVRRYQDTHAKTLEELYQRYEVVCEQMKEIKHGQEEDALRRATVIGMTTTGAAKYRNVLQKIQPKLVVVEEAAEVLEAHIVTALSQGAEHLILIGDHKQLKPNPSVYTLAKQYNLEVSLFERMVRNGMKCHTLDTQHRMRPEIARLMKFIYDDLKNHVSVERFEDILGVAKNIFFIDHQQPEKSDDELKSHSNEHEAKYIVALCRHLLRQGYDNSTITVLTTYTGQLLQLKRLMPKTQFQGVRLCTVDNFQGEENDIILLSLVRSNEENKIGFLGISNRICVALSRARMGFYCIGNITMLASKSELWQKIKTDLEQQQAIGPALPTYCQNHKNTKVDMVTTQDFKKAPEGGCTLPCDFRLDCGHKCEMVCHPLDREHNEYVCGKPCTKEVCPLQHRCTKVCHHGKSCGPCQKLVTKTLPKCGHLVSMPCCDEKCTRPCERNLECGHPCRSRCGDECSAKKCKEKVEKTLPCGHKKAISCSTPIESHKCEVPCGSILECGHTCQGNCYNCKQGRIHVTCKNPCGRTLICSHPCKEPCTKDCPPCQRDCENRCIHSACRKKCGESCAPCQEPCTWKCQHKKCTRTCSEICDRKPCNVHCRVILPCTKGKFKHRCVGLCGEKCPRLCRYCNRKELTEIFFGTEDTLGARFIELLDCGHVFEVEALDQWMALEEKDASNVQLKACPKCKTPIRKSLRYGNVIKKVLHDIETIKERVRQNGEDRKKKMAELNSKLSELCSKYPLVMKPIDGNEESIERRPRRFNLRMAHLPQMNSVYSTIVSKIDSSNNQELEILVCQVQLLPSIYEIKTKFLARMRSSSEYDQLRQELTELEKSLMNRTKFTNQLMSDIDQEIQRIALACKLKIVQQDIVQAGKSVPHEMQLKIDAISALFESTSKIKDEVRETAIKDLDQICKDLDLGAITAEVKAEIVEAIGFLNKGHWFKCRNGHIYAIGNCGAAMEMGVCPECHEVIGGGDHALVEGNEFAPEMDGAAYPAWSNQANLENYDLEDLI</sequence>
<keyword evidence="2" id="KW-0963">Cytoplasm</keyword>
<dbReference type="CDD" id="cd18808">
    <property type="entry name" value="SF1_C_Upf1"/>
    <property type="match status" value="1"/>
</dbReference>
<evidence type="ECO:0000256" key="5">
    <source>
        <dbReference type="ARBA" id="ARBA00022771"/>
    </source>
</evidence>
<dbReference type="FunFam" id="3.40.50.300:FF:000742">
    <property type="entry name" value="NFX1-type zinc finger-containing protein 1"/>
    <property type="match status" value="1"/>
</dbReference>
<accession>A0A6S7FGA5</accession>
<evidence type="ECO:0000256" key="1">
    <source>
        <dbReference type="ARBA" id="ARBA00004496"/>
    </source>
</evidence>
<dbReference type="Pfam" id="PF20173">
    <property type="entry name" value="ZnF_RZ-type"/>
    <property type="match status" value="1"/>
</dbReference>
<reference evidence="9" key="1">
    <citation type="submission" date="2020-04" db="EMBL/GenBank/DDBJ databases">
        <authorList>
            <person name="Alioto T."/>
            <person name="Alioto T."/>
            <person name="Gomez Garrido J."/>
        </authorList>
    </citation>
    <scope>NUCLEOTIDE SEQUENCE</scope>
    <source>
        <strain evidence="9">A484AB</strain>
    </source>
</reference>